<evidence type="ECO:0000313" key="1">
    <source>
        <dbReference type="EMBL" id="SFI25730.1"/>
    </source>
</evidence>
<dbReference type="AlphaFoldDB" id="A0A1I3GQK9"/>
<evidence type="ECO:0000313" key="2">
    <source>
        <dbReference type="Proteomes" id="UP000199110"/>
    </source>
</evidence>
<dbReference type="Proteomes" id="UP000199110">
    <property type="component" value="Unassembled WGS sequence"/>
</dbReference>
<dbReference type="EMBL" id="FORA01000001">
    <property type="protein sequence ID" value="SFI25730.1"/>
    <property type="molecule type" value="Genomic_DNA"/>
</dbReference>
<protein>
    <submittedName>
        <fullName evidence="1">Uncharacterized protein</fullName>
    </submittedName>
</protein>
<gene>
    <name evidence="1" type="ORF">SAMN04488095_0291</name>
</gene>
<dbReference type="RefSeq" id="WP_092776363.1">
    <property type="nucleotide sequence ID" value="NZ_FORA01000001.1"/>
</dbReference>
<keyword evidence="2" id="KW-1185">Reference proteome</keyword>
<accession>A0A1I3GQK9</accession>
<dbReference type="STRING" id="390807.SAMN04488095_0291"/>
<proteinExistence type="predicted"/>
<sequence length="267" mass="28129">MIAAFHYVDDELRPCIGQDDVSDHAPAAAETLALWTAAQGLGKASIMMLKSDGRVHLAAATGGLIVEAQDTLNIGLMRASSKTLAPARPDHRTSFKLPSDDRFRRAFWAVVSRLHASVLPRTFAFELAQAQGTISVADGSLRFDGDFTDPATFVAALRKACTGKKAVRYTLADDDGPQDAPPFTLSDLLAQVTDESGSGEFVFDADGWPLASAAGSDFATVQALSAIAAGLLGRNRETSSISVLSDSNSVILTGTTSSEGYASFNLK</sequence>
<organism evidence="1 2">
    <name type="scientific">Jannaschia pohangensis</name>
    <dbReference type="NCBI Taxonomy" id="390807"/>
    <lineage>
        <taxon>Bacteria</taxon>
        <taxon>Pseudomonadati</taxon>
        <taxon>Pseudomonadota</taxon>
        <taxon>Alphaproteobacteria</taxon>
        <taxon>Rhodobacterales</taxon>
        <taxon>Roseobacteraceae</taxon>
        <taxon>Jannaschia</taxon>
    </lineage>
</organism>
<reference evidence="1 2" key="1">
    <citation type="submission" date="2016-10" db="EMBL/GenBank/DDBJ databases">
        <authorList>
            <person name="de Groot N.N."/>
        </authorList>
    </citation>
    <scope>NUCLEOTIDE SEQUENCE [LARGE SCALE GENOMIC DNA]</scope>
    <source>
        <strain evidence="1 2">DSM 19073</strain>
    </source>
</reference>
<name>A0A1I3GQK9_9RHOB</name>